<comment type="cofactor">
    <cofactor evidence="7">
        <name>Zn(2+)</name>
        <dbReference type="ChEBI" id="CHEBI:29105"/>
    </cofactor>
    <text evidence="7">Binds 1 zinc ion per subunit.</text>
</comment>
<dbReference type="Gene3D" id="3.20.20.105">
    <property type="entry name" value="Queuine tRNA-ribosyltransferase-like"/>
    <property type="match status" value="1"/>
</dbReference>
<dbReference type="GO" id="GO:0008616">
    <property type="term" value="P:tRNA queuosine(34) biosynthetic process"/>
    <property type="evidence" value="ECO:0007669"/>
    <property type="project" value="UniProtKB-UniRule"/>
</dbReference>
<dbReference type="HAMAP" id="MF_00168">
    <property type="entry name" value="Q_tRNA_Tgt"/>
    <property type="match status" value="1"/>
</dbReference>
<evidence type="ECO:0000256" key="1">
    <source>
        <dbReference type="ARBA" id="ARBA00022676"/>
    </source>
</evidence>
<proteinExistence type="inferred from homology"/>
<feature type="active site" description="Nucleophile" evidence="7">
    <location>
        <position position="281"/>
    </location>
</feature>
<feature type="binding site" evidence="7">
    <location>
        <position position="324"/>
    </location>
    <ligand>
        <name>Zn(2+)</name>
        <dbReference type="ChEBI" id="CHEBI:29105"/>
    </ligand>
</feature>
<dbReference type="SMR" id="A0A069ZZG9"/>
<keyword evidence="2 7" id="KW-0808">Transferase</keyword>
<dbReference type="InterPro" id="IPR004803">
    <property type="entry name" value="TGT"/>
</dbReference>
<evidence type="ECO:0000256" key="3">
    <source>
        <dbReference type="ARBA" id="ARBA00022694"/>
    </source>
</evidence>
<feature type="region of interest" description="RNA binding" evidence="7">
    <location>
        <begin position="262"/>
        <end position="268"/>
    </location>
</feature>
<feature type="domain" description="tRNA-guanine(15) transglycosylase-like" evidence="8">
    <location>
        <begin position="15"/>
        <end position="372"/>
    </location>
</feature>
<dbReference type="InterPro" id="IPR036511">
    <property type="entry name" value="TGT-like_sf"/>
</dbReference>
<dbReference type="EC" id="2.4.2.29" evidence="7"/>
<dbReference type="RefSeq" id="WP_010230512.1">
    <property type="nucleotide sequence ID" value="NZ_CP007217.1"/>
</dbReference>
<keyword evidence="5 7" id="KW-0671">Queuosine biosynthesis</keyword>
<evidence type="ECO:0000256" key="5">
    <source>
        <dbReference type="ARBA" id="ARBA00022785"/>
    </source>
</evidence>
<dbReference type="PANTHER" id="PTHR43468">
    <property type="match status" value="1"/>
</dbReference>
<comment type="function">
    <text evidence="7">Catalyzes the base-exchange of a guanine (G) residue with the queuine precursor 7-aminomethyl-7-deazaguanine (PreQ1) at position 34 (anticodon wobble position) in tRNAs with GU(N) anticodons (tRNA-Asp, -Asn, -His and -Tyr). Catalysis occurs through a double-displacement mechanism. The nucleophile active site attacks the C1' of nucleotide 34 to detach the guanine base from the RNA, forming a covalent enzyme-RNA intermediate. The proton acceptor active site deprotonates the incoming PreQ1, allowing a nucleophilic attack on the C1' of the ribose to form the product. After dissociation, two additional enzymatic reactions on the tRNA convert PreQ1 to queuine (Q), resulting in the hypermodified nucleoside queuosine (7-(((4,5-cis-dihydroxy-2-cyclopenten-1-yl)amino)methyl)-7-deazaguanosine).</text>
</comment>
<evidence type="ECO:0000313" key="10">
    <source>
        <dbReference type="Proteomes" id="UP000260363"/>
    </source>
</evidence>
<keyword evidence="6 7" id="KW-0862">Zinc</keyword>
<dbReference type="NCBIfam" id="TIGR00449">
    <property type="entry name" value="tgt_general"/>
    <property type="match status" value="1"/>
</dbReference>
<dbReference type="GeneID" id="1245820"/>
<dbReference type="AlphaFoldDB" id="A0A069ZZG9"/>
<feature type="binding site" evidence="7">
    <location>
        <position position="351"/>
    </location>
    <ligand>
        <name>Zn(2+)</name>
        <dbReference type="ChEBI" id="CHEBI:29105"/>
    </ligand>
</feature>
<dbReference type="OMA" id="IDLFDCV"/>
<evidence type="ECO:0000256" key="6">
    <source>
        <dbReference type="ARBA" id="ARBA00022833"/>
    </source>
</evidence>
<dbReference type="EMBL" id="CP007217">
    <property type="protein sequence ID" value="AJR10539.1"/>
    <property type="molecule type" value="Genomic_DNA"/>
</dbReference>
<evidence type="ECO:0000256" key="2">
    <source>
        <dbReference type="ARBA" id="ARBA00022679"/>
    </source>
</evidence>
<keyword evidence="3 7" id="KW-0819">tRNA processing</keyword>
<dbReference type="UniPathway" id="UPA00392"/>
<evidence type="ECO:0000256" key="4">
    <source>
        <dbReference type="ARBA" id="ARBA00022723"/>
    </source>
</evidence>
<organism evidence="9 10">
    <name type="scientific">Chlamydia muridarum</name>
    <dbReference type="NCBI Taxonomy" id="83560"/>
    <lineage>
        <taxon>Bacteria</taxon>
        <taxon>Pseudomonadati</taxon>
        <taxon>Chlamydiota</taxon>
        <taxon>Chlamydiia</taxon>
        <taxon>Chlamydiales</taxon>
        <taxon>Chlamydiaceae</taxon>
        <taxon>Chlamydia/Chlamydophila group</taxon>
        <taxon>Chlamydia</taxon>
    </lineage>
</organism>
<comment type="similarity">
    <text evidence="7">Belongs to the queuine tRNA-ribosyltransferase family.</text>
</comment>
<dbReference type="Proteomes" id="UP000260363">
    <property type="component" value="Chromosome"/>
</dbReference>
<evidence type="ECO:0000313" key="9">
    <source>
        <dbReference type="EMBL" id="AJR10539.1"/>
    </source>
</evidence>
<evidence type="ECO:0000256" key="7">
    <source>
        <dbReference type="HAMAP-Rule" id="MF_00168"/>
    </source>
</evidence>
<dbReference type="Pfam" id="PF01702">
    <property type="entry name" value="TGT"/>
    <property type="match status" value="1"/>
</dbReference>
<feature type="active site" description="Proton acceptor" evidence="7">
    <location>
        <position position="89"/>
    </location>
</feature>
<dbReference type="STRING" id="83560.NC80_02310"/>
<feature type="binding site" evidence="7">
    <location>
        <position position="232"/>
    </location>
    <ligand>
        <name>substrate</name>
    </ligand>
</feature>
<dbReference type="PANTHER" id="PTHR43468:SF1">
    <property type="entry name" value="TRNA-GUANOSINE(34) QUEUINE TRANSGLYCOSYLASE"/>
    <property type="match status" value="1"/>
</dbReference>
<feature type="binding site" evidence="7">
    <location>
        <begin position="89"/>
        <end position="93"/>
    </location>
    <ligand>
        <name>substrate</name>
    </ligand>
</feature>
<name>A0A069ZZG9_CHLMR</name>
<dbReference type="NCBIfam" id="TIGR00430">
    <property type="entry name" value="Q_tRNA_tgt"/>
    <property type="match status" value="1"/>
</dbReference>
<comment type="pathway">
    <text evidence="7">tRNA modification; tRNA-queuosine biosynthesis.</text>
</comment>
<reference evidence="9 10" key="1">
    <citation type="submission" date="2014-02" db="EMBL/GenBank/DDBJ databases">
        <authorList>
            <person name="Chen C."/>
            <person name="Conrad T.A."/>
            <person name="Zhou Z."/>
            <person name="Lai Z."/>
            <person name="Zhong G."/>
        </authorList>
    </citation>
    <scope>NUCLEOTIDE SEQUENCE [LARGE SCALE GENOMIC DNA]</scope>
    <source>
        <strain evidence="9 10">Nigg3-28</strain>
    </source>
</reference>
<dbReference type="KEGG" id="cmg:NC81_02325"/>
<dbReference type="KEGG" id="cmm:NC80_02310"/>
<evidence type="ECO:0000259" key="8">
    <source>
        <dbReference type="Pfam" id="PF01702"/>
    </source>
</evidence>
<comment type="catalytic activity">
    <reaction evidence="7">
        <text>7-aminomethyl-7-carbaguanine + guanosine(34) in tRNA = 7-aminomethyl-7-carbaguanosine(34) in tRNA + guanine</text>
        <dbReference type="Rhea" id="RHEA:24104"/>
        <dbReference type="Rhea" id="RHEA-COMP:10341"/>
        <dbReference type="Rhea" id="RHEA-COMP:10342"/>
        <dbReference type="ChEBI" id="CHEBI:16235"/>
        <dbReference type="ChEBI" id="CHEBI:58703"/>
        <dbReference type="ChEBI" id="CHEBI:74269"/>
        <dbReference type="ChEBI" id="CHEBI:82833"/>
        <dbReference type="EC" id="2.4.2.29"/>
    </reaction>
</comment>
<feature type="binding site" evidence="7">
    <location>
        <position position="321"/>
    </location>
    <ligand>
        <name>Zn(2+)</name>
        <dbReference type="ChEBI" id="CHEBI:29105"/>
    </ligand>
</feature>
<feature type="region of interest" description="RNA binding; important for wobble base 34 recognition" evidence="7">
    <location>
        <begin position="286"/>
        <end position="290"/>
    </location>
</feature>
<feature type="binding site" evidence="7">
    <location>
        <position position="161"/>
    </location>
    <ligand>
        <name>substrate</name>
    </ligand>
</feature>
<keyword evidence="4 7" id="KW-0479">Metal-binding</keyword>
<accession>A0A069ZZG9</accession>
<gene>
    <name evidence="7" type="primary">tgt</name>
    <name evidence="9" type="ORF">BD36_02485</name>
</gene>
<feature type="binding site" evidence="7">
    <location>
        <position position="319"/>
    </location>
    <ligand>
        <name>Zn(2+)</name>
        <dbReference type="ChEBI" id="CHEBI:29105"/>
    </ligand>
</feature>
<dbReference type="InterPro" id="IPR002616">
    <property type="entry name" value="tRNA_ribo_trans-like"/>
</dbReference>
<dbReference type="GO" id="GO:0046872">
    <property type="term" value="F:metal ion binding"/>
    <property type="evidence" value="ECO:0007669"/>
    <property type="project" value="UniProtKB-KW"/>
</dbReference>
<comment type="subunit">
    <text evidence="7">Homodimer. Within each dimer, one monomer is responsible for RNA recognition and catalysis, while the other monomer binds to the replacement base PreQ1.</text>
</comment>
<dbReference type="SUPFAM" id="SSF51713">
    <property type="entry name" value="tRNA-guanine transglycosylase"/>
    <property type="match status" value="1"/>
</dbReference>
<dbReference type="KEGG" id="cmx:DNC_02330"/>
<comment type="caution">
    <text evidence="7">Lacks conserved residue(s) required for the propagation of feature annotation.</text>
</comment>
<sequence>MALRFEILHQSKKSRARVGRIETEHGCIDTPAFVPVATNGALKGVLDHSNIPLMFCNTYHLIVHPGAEAVAAMGGLHQFIGRNAPIITDSGGFQIFSLAYGSVAEEIKSCGKKKGENSIIKINDEGVWFKSYRDGRKLFLSPEVSVQAQKHLGADIIIPLDELLPFHTDPAYFQQSSQRTYAWEKRSLDYHLANPGYQSMYGVIHGGTFPDQRKLGCQFVEDLPFDGSAIGGSLGKNLRDIVGVVDVTTANLSIERPRHLLGIGDLPSIWATVGFGIDSFDSSYPTKAARHGMILTSQGSLKINNQRYASDLNPIEPGCACPACSQGISRAYLRHLFKVHEPNAGIWASIHNMHYMQKIMSKIREKILNDQL</sequence>
<dbReference type="PATRIC" id="fig|243161.6.peg.495"/>
<dbReference type="GO" id="GO:0008479">
    <property type="term" value="F:tRNA-guanosine(34) queuine transglycosylase activity"/>
    <property type="evidence" value="ECO:0007669"/>
    <property type="project" value="UniProtKB-UniRule"/>
</dbReference>
<keyword evidence="1 7" id="KW-0328">Glycosyltransferase</keyword>
<protein>
    <recommendedName>
        <fullName evidence="7">Queuine tRNA-ribosyltransferase</fullName>
        <ecNumber evidence="7">2.4.2.29</ecNumber>
    </recommendedName>
    <alternativeName>
        <fullName evidence="7">Guanine insertion enzyme</fullName>
    </alternativeName>
    <alternativeName>
        <fullName evidence="7">tRNA-guanine transglycosylase</fullName>
    </alternativeName>
</protein>